<dbReference type="InterPro" id="IPR046341">
    <property type="entry name" value="SET_dom_sf"/>
</dbReference>
<dbReference type="InterPro" id="IPR001214">
    <property type="entry name" value="SET_dom"/>
</dbReference>
<dbReference type="AlphaFoldDB" id="A0A0G4FV07"/>
<dbReference type="PROSITE" id="PS50280">
    <property type="entry name" value="SET"/>
    <property type="match status" value="1"/>
</dbReference>
<keyword evidence="2" id="KW-0732">Signal</keyword>
<dbReference type="SUPFAM" id="SSF82199">
    <property type="entry name" value="SET domain"/>
    <property type="match status" value="1"/>
</dbReference>
<feature type="chain" id="PRO_5005189788" description="SET domain-containing protein" evidence="2">
    <location>
        <begin position="18"/>
        <end position="502"/>
    </location>
</feature>
<sequence>MFVCILMYALLSQCSSPVCVDGSLGAWITFCIFDACVQTYQNMKYNIQKMLPNERRLLEGRCEVENCPAYIGMHRDGNLNAPLPLSGPSAGICEHGHRRTQCRECGHGYTRNKKGGRVVKGKNTGEIQKKSSSAASMRKSICEHGHRTHLCKQCGCGGMKKKDGKAVQKEKGKEIGHQQKKKGQQSKETAAEFPLSATEKKKNKESVSSSSSSSAAAAALPAESEEEEEEDAPELSSDETQTDATAVVRRSSRLTALQEGLRMIMSHRIDTRYPSGKGGRTVAVLRKGVEAKKSSIEGAGNGLYSCRKFQKDELITEYGGHLYSKKEMRQDTALWLHIASLCQASDFLICAPDVPMKGQGGAGYINDPSLHITENGTFAFDRTGLQKVNCYFSYENNRIFAKTKREIQEGEEFFIFYGKQWRERYKKNADVLAKDIKEKKEKSDWTLVLRCIPFINLAVPVKAEDEDGVEGEGKEEGGEMSAAAAAAAATQKEMQQLKQEER</sequence>
<evidence type="ECO:0000256" key="1">
    <source>
        <dbReference type="SAM" id="MobiDB-lite"/>
    </source>
</evidence>
<dbReference type="Gene3D" id="2.170.270.10">
    <property type="entry name" value="SET domain"/>
    <property type="match status" value="1"/>
</dbReference>
<feature type="compositionally biased region" description="Low complexity" evidence="1">
    <location>
        <begin position="206"/>
        <end position="222"/>
    </location>
</feature>
<feature type="region of interest" description="Disordered" evidence="1">
    <location>
        <begin position="157"/>
        <end position="251"/>
    </location>
</feature>
<evidence type="ECO:0000256" key="2">
    <source>
        <dbReference type="SAM" id="SignalP"/>
    </source>
</evidence>
<feature type="compositionally biased region" description="Basic and acidic residues" evidence="1">
    <location>
        <begin position="160"/>
        <end position="177"/>
    </location>
</feature>
<accession>A0A0G4FV07</accession>
<feature type="compositionally biased region" description="Low complexity" evidence="1">
    <location>
        <begin position="121"/>
        <end position="136"/>
    </location>
</feature>
<feature type="domain" description="SET" evidence="3">
    <location>
        <begin position="287"/>
        <end position="418"/>
    </location>
</feature>
<feature type="region of interest" description="Disordered" evidence="1">
    <location>
        <begin position="113"/>
        <end position="139"/>
    </location>
</feature>
<proteinExistence type="predicted"/>
<feature type="region of interest" description="Disordered" evidence="1">
    <location>
        <begin position="463"/>
        <end position="502"/>
    </location>
</feature>
<dbReference type="EMBL" id="CDMZ01000637">
    <property type="protein sequence ID" value="CEM18430.1"/>
    <property type="molecule type" value="Genomic_DNA"/>
</dbReference>
<name>A0A0G4FV07_9ALVE</name>
<dbReference type="Pfam" id="PF00856">
    <property type="entry name" value="SET"/>
    <property type="match status" value="1"/>
</dbReference>
<protein>
    <recommendedName>
        <fullName evidence="3">SET domain-containing protein</fullName>
    </recommendedName>
</protein>
<reference evidence="4" key="1">
    <citation type="submission" date="2014-11" db="EMBL/GenBank/DDBJ databases">
        <authorList>
            <person name="Otto D Thomas"/>
            <person name="Naeem Raeece"/>
        </authorList>
    </citation>
    <scope>NUCLEOTIDE SEQUENCE</scope>
</reference>
<feature type="compositionally biased region" description="Acidic residues" evidence="1">
    <location>
        <begin position="223"/>
        <end position="241"/>
    </location>
</feature>
<feature type="signal peptide" evidence="2">
    <location>
        <begin position="1"/>
        <end position="17"/>
    </location>
</feature>
<dbReference type="VEuPathDB" id="CryptoDB:Cvel_18791"/>
<feature type="compositionally biased region" description="Low complexity" evidence="1">
    <location>
        <begin position="479"/>
        <end position="489"/>
    </location>
</feature>
<evidence type="ECO:0000313" key="4">
    <source>
        <dbReference type="EMBL" id="CEM18430.1"/>
    </source>
</evidence>
<evidence type="ECO:0000259" key="3">
    <source>
        <dbReference type="PROSITE" id="PS50280"/>
    </source>
</evidence>
<feature type="compositionally biased region" description="Polar residues" evidence="1">
    <location>
        <begin position="492"/>
        <end position="502"/>
    </location>
</feature>
<organism evidence="4">
    <name type="scientific">Chromera velia CCMP2878</name>
    <dbReference type="NCBI Taxonomy" id="1169474"/>
    <lineage>
        <taxon>Eukaryota</taxon>
        <taxon>Sar</taxon>
        <taxon>Alveolata</taxon>
        <taxon>Colpodellida</taxon>
        <taxon>Chromeraceae</taxon>
        <taxon>Chromera</taxon>
    </lineage>
</organism>
<gene>
    <name evidence="4" type="ORF">Cvel_18791</name>
</gene>